<name>A0AAD7AMM0_9AGAR</name>
<dbReference type="Proteomes" id="UP001218218">
    <property type="component" value="Unassembled WGS sequence"/>
</dbReference>
<keyword evidence="3" id="KW-1185">Reference proteome</keyword>
<evidence type="ECO:0000313" key="2">
    <source>
        <dbReference type="EMBL" id="KAJ7362930.1"/>
    </source>
</evidence>
<proteinExistence type="predicted"/>
<evidence type="ECO:0000313" key="3">
    <source>
        <dbReference type="Proteomes" id="UP001218218"/>
    </source>
</evidence>
<reference evidence="2" key="1">
    <citation type="submission" date="2023-03" db="EMBL/GenBank/DDBJ databases">
        <title>Massive genome expansion in bonnet fungi (Mycena s.s.) driven by repeated elements and novel gene families across ecological guilds.</title>
        <authorList>
            <consortium name="Lawrence Berkeley National Laboratory"/>
            <person name="Harder C.B."/>
            <person name="Miyauchi S."/>
            <person name="Viragh M."/>
            <person name="Kuo A."/>
            <person name="Thoen E."/>
            <person name="Andreopoulos B."/>
            <person name="Lu D."/>
            <person name="Skrede I."/>
            <person name="Drula E."/>
            <person name="Henrissat B."/>
            <person name="Morin E."/>
            <person name="Kohler A."/>
            <person name="Barry K."/>
            <person name="LaButti K."/>
            <person name="Morin E."/>
            <person name="Salamov A."/>
            <person name="Lipzen A."/>
            <person name="Mereny Z."/>
            <person name="Hegedus B."/>
            <person name="Baldrian P."/>
            <person name="Stursova M."/>
            <person name="Weitz H."/>
            <person name="Taylor A."/>
            <person name="Grigoriev I.V."/>
            <person name="Nagy L.G."/>
            <person name="Martin F."/>
            <person name="Kauserud H."/>
        </authorList>
    </citation>
    <scope>NUCLEOTIDE SEQUENCE</scope>
    <source>
        <strain evidence="2">CBHHK002</strain>
    </source>
</reference>
<organism evidence="2 3">
    <name type="scientific">Mycena albidolilacea</name>
    <dbReference type="NCBI Taxonomy" id="1033008"/>
    <lineage>
        <taxon>Eukaryota</taxon>
        <taxon>Fungi</taxon>
        <taxon>Dikarya</taxon>
        <taxon>Basidiomycota</taxon>
        <taxon>Agaricomycotina</taxon>
        <taxon>Agaricomycetes</taxon>
        <taxon>Agaricomycetidae</taxon>
        <taxon>Agaricales</taxon>
        <taxon>Marasmiineae</taxon>
        <taxon>Mycenaceae</taxon>
        <taxon>Mycena</taxon>
    </lineage>
</organism>
<accession>A0AAD7AMM0</accession>
<dbReference type="EMBL" id="JARIHO010000004">
    <property type="protein sequence ID" value="KAJ7362930.1"/>
    <property type="molecule type" value="Genomic_DNA"/>
</dbReference>
<feature type="region of interest" description="Disordered" evidence="1">
    <location>
        <begin position="223"/>
        <end position="247"/>
    </location>
</feature>
<dbReference type="AlphaFoldDB" id="A0AAD7AMM0"/>
<sequence length="505" mass="56579">MYTFRPDTAQFEAQISEVLRKFRVEVRAVSWDTRVCQVWTKARLVSEIDAARISRIAGCRKSGGRLRSSCWNSIRGRAKHAIRKKETFYADSTVEFFPTDPMFSVAFGLPENIAESKELCCDFDPVESKTFNCSCNLTESVAEIDKVSYPLRLTEPTTFSTPQVQRKTIDSAVVPVFPKAEPNAQLNIACSSAAARIQLSRRSSMKDLKGTIACSSDGSGCQEKCEQRRPDERRKQNRMFGPLGCSPQLFSPDFSGAVGESLDQETRRMALAKPRPQKNTSINKLLKPDCPVRTKTWGLVDVWVDVWAKVCHQIRLETISSPQIQVQLCIPIPHRKVERPGLGPVGYKPPPPAYHIGNAVLGKVSTKQTLPRWYFPCSESGDEQILEGMFDDLLELSGLPARRPIISGAGFPKWEIDHEELVAILSGIIGVVLFSKRGFINEKLVKAYMAALPPDRHLWSPCISFLTKLAQLNGNIYRAILDARFIEMILWVSGSDAEKELRPDT</sequence>
<evidence type="ECO:0000256" key="1">
    <source>
        <dbReference type="SAM" id="MobiDB-lite"/>
    </source>
</evidence>
<feature type="compositionally biased region" description="Basic and acidic residues" evidence="1">
    <location>
        <begin position="223"/>
        <end position="234"/>
    </location>
</feature>
<gene>
    <name evidence="2" type="ORF">DFH08DRAFT_799948</name>
</gene>
<comment type="caution">
    <text evidence="2">The sequence shown here is derived from an EMBL/GenBank/DDBJ whole genome shotgun (WGS) entry which is preliminary data.</text>
</comment>
<protein>
    <submittedName>
        <fullName evidence="2">Uncharacterized protein</fullName>
    </submittedName>
</protein>